<dbReference type="Pfam" id="PF00035">
    <property type="entry name" value="dsrm"/>
    <property type="match status" value="2"/>
</dbReference>
<dbReference type="SUPFAM" id="SSF54768">
    <property type="entry name" value="dsRNA-binding domain-like"/>
    <property type="match status" value="2"/>
</dbReference>
<dbReference type="GO" id="GO:0005730">
    <property type="term" value="C:nucleolus"/>
    <property type="evidence" value="ECO:0007669"/>
    <property type="project" value="TreeGrafter"/>
</dbReference>
<evidence type="ECO:0000256" key="8">
    <source>
        <dbReference type="ARBA" id="ARBA00022840"/>
    </source>
</evidence>
<dbReference type="InterPro" id="IPR048333">
    <property type="entry name" value="HA2_WH"/>
</dbReference>
<evidence type="ECO:0000256" key="11">
    <source>
        <dbReference type="SAM" id="MobiDB-lite"/>
    </source>
</evidence>
<feature type="compositionally biased region" description="Basic and acidic residues" evidence="11">
    <location>
        <begin position="581"/>
        <end position="591"/>
    </location>
</feature>
<dbReference type="PROSITE" id="PS51194">
    <property type="entry name" value="HELICASE_CTER"/>
    <property type="match status" value="1"/>
</dbReference>
<keyword evidence="8" id="KW-0067">ATP-binding</keyword>
<dbReference type="GO" id="GO:0043138">
    <property type="term" value="F:3'-5' DNA helicase activity"/>
    <property type="evidence" value="ECO:0007669"/>
    <property type="project" value="TreeGrafter"/>
</dbReference>
<dbReference type="InterPro" id="IPR001650">
    <property type="entry name" value="Helicase_C-like"/>
</dbReference>
<reference evidence="15 16" key="1">
    <citation type="submission" date="2020-11" db="EMBL/GenBank/DDBJ databases">
        <authorList>
            <person name="Wallbank WR R."/>
            <person name="Pardo Diaz C."/>
            <person name="Kozak K."/>
            <person name="Martin S."/>
            <person name="Jiggins C."/>
            <person name="Moest M."/>
            <person name="Warren A I."/>
            <person name="Generalovic N T."/>
            <person name="Byers J.R.P. K."/>
            <person name="Montejo-Kovacevich G."/>
            <person name="Yen C E."/>
        </authorList>
    </citation>
    <scope>NUCLEOTIDE SEQUENCE [LARGE SCALE GENOMIC DNA]</scope>
</reference>
<feature type="domain" description="Helicase ATP-binding" evidence="13">
    <location>
        <begin position="384"/>
        <end position="550"/>
    </location>
</feature>
<organism evidence="15 16">
    <name type="scientific">Hermetia illucens</name>
    <name type="common">Black soldier fly</name>
    <dbReference type="NCBI Taxonomy" id="343691"/>
    <lineage>
        <taxon>Eukaryota</taxon>
        <taxon>Metazoa</taxon>
        <taxon>Ecdysozoa</taxon>
        <taxon>Arthropoda</taxon>
        <taxon>Hexapoda</taxon>
        <taxon>Insecta</taxon>
        <taxon>Pterygota</taxon>
        <taxon>Neoptera</taxon>
        <taxon>Endopterygota</taxon>
        <taxon>Diptera</taxon>
        <taxon>Brachycera</taxon>
        <taxon>Stratiomyomorpha</taxon>
        <taxon>Stratiomyidae</taxon>
        <taxon>Hermetiinae</taxon>
        <taxon>Hermetia</taxon>
    </lineage>
</organism>
<feature type="domain" description="Helicase C-terminal" evidence="14">
    <location>
        <begin position="628"/>
        <end position="801"/>
    </location>
</feature>
<dbReference type="PANTHER" id="PTHR18934:SF119">
    <property type="entry name" value="ATP-DEPENDENT RNA HELICASE A"/>
    <property type="match status" value="1"/>
</dbReference>
<dbReference type="SMART" id="SM00487">
    <property type="entry name" value="DEXDc"/>
    <property type="match status" value="1"/>
</dbReference>
<evidence type="ECO:0000256" key="4">
    <source>
        <dbReference type="ARBA" id="ARBA00022737"/>
    </source>
</evidence>
<dbReference type="Proteomes" id="UP000594454">
    <property type="component" value="Chromosome 2"/>
</dbReference>
<dbReference type="InterPro" id="IPR007502">
    <property type="entry name" value="Helicase-assoc_dom"/>
</dbReference>
<dbReference type="InParanoid" id="A0A7R8YUY3"/>
<dbReference type="OrthoDB" id="5600252at2759"/>
<dbReference type="GO" id="GO:0003725">
    <property type="term" value="F:double-stranded RNA binding"/>
    <property type="evidence" value="ECO:0007669"/>
    <property type="project" value="InterPro"/>
</dbReference>
<comment type="subcellular location">
    <subcellularLocation>
        <location evidence="1">Nucleus</location>
    </subcellularLocation>
</comment>
<dbReference type="GO" id="GO:0045944">
    <property type="term" value="P:positive regulation of transcription by RNA polymerase II"/>
    <property type="evidence" value="ECO:0007669"/>
    <property type="project" value="TreeGrafter"/>
</dbReference>
<evidence type="ECO:0000256" key="2">
    <source>
        <dbReference type="ARBA" id="ARBA00008792"/>
    </source>
</evidence>
<feature type="domain" description="DRBM" evidence="12">
    <location>
        <begin position="160"/>
        <end position="232"/>
    </location>
</feature>
<feature type="compositionally biased region" description="Gly residues" evidence="11">
    <location>
        <begin position="1175"/>
        <end position="1189"/>
    </location>
</feature>
<evidence type="ECO:0000256" key="9">
    <source>
        <dbReference type="ARBA" id="ARBA00023242"/>
    </source>
</evidence>
<dbReference type="GO" id="GO:0050684">
    <property type="term" value="P:regulation of mRNA processing"/>
    <property type="evidence" value="ECO:0007669"/>
    <property type="project" value="TreeGrafter"/>
</dbReference>
<dbReference type="GO" id="GO:0016887">
    <property type="term" value="F:ATP hydrolysis activity"/>
    <property type="evidence" value="ECO:0007669"/>
    <property type="project" value="TreeGrafter"/>
</dbReference>
<evidence type="ECO:0000259" key="13">
    <source>
        <dbReference type="PROSITE" id="PS51192"/>
    </source>
</evidence>
<dbReference type="GO" id="GO:0003724">
    <property type="term" value="F:RNA helicase activity"/>
    <property type="evidence" value="ECO:0007669"/>
    <property type="project" value="UniProtKB-EC"/>
</dbReference>
<dbReference type="SMART" id="SM00358">
    <property type="entry name" value="DSRM"/>
    <property type="match status" value="2"/>
</dbReference>
<keyword evidence="4" id="KW-0677">Repeat</keyword>
<feature type="compositionally biased region" description="Gly residues" evidence="11">
    <location>
        <begin position="1202"/>
        <end position="1218"/>
    </location>
</feature>
<feature type="region of interest" description="Disordered" evidence="11">
    <location>
        <begin position="1202"/>
        <end position="1225"/>
    </location>
</feature>
<dbReference type="FunFam" id="3.30.160.20:FF:000028">
    <property type="entry name" value="ATP-dependent RNA helicase A"/>
    <property type="match status" value="1"/>
</dbReference>
<dbReference type="FunFam" id="3.40.50.300:FF:000284">
    <property type="entry name" value="probable ATP-dependent RNA helicase YTHDC2"/>
    <property type="match status" value="1"/>
</dbReference>
<accession>A0A7R8YUY3</accession>
<keyword evidence="10" id="KW-0694">RNA-binding</keyword>
<dbReference type="EMBL" id="LR899010">
    <property type="protein sequence ID" value="CAD7083249.1"/>
    <property type="molecule type" value="Genomic_DNA"/>
</dbReference>
<dbReference type="CDD" id="cd18791">
    <property type="entry name" value="SF2_C_RHA"/>
    <property type="match status" value="1"/>
</dbReference>
<dbReference type="Pfam" id="PF00270">
    <property type="entry name" value="DEAD"/>
    <property type="match status" value="1"/>
</dbReference>
<evidence type="ECO:0000256" key="6">
    <source>
        <dbReference type="ARBA" id="ARBA00022801"/>
    </source>
</evidence>
<keyword evidence="16" id="KW-1185">Reference proteome</keyword>
<dbReference type="InterPro" id="IPR002464">
    <property type="entry name" value="DNA/RNA_helicase_DEAH_CS"/>
</dbReference>
<keyword evidence="6" id="KW-0378">Hydrolase</keyword>
<dbReference type="SMART" id="SM00490">
    <property type="entry name" value="HELICc"/>
    <property type="match status" value="1"/>
</dbReference>
<keyword evidence="5" id="KW-0547">Nucleotide-binding</keyword>
<dbReference type="CDD" id="cd19855">
    <property type="entry name" value="DSRM_DHX9_rpt2"/>
    <property type="match status" value="1"/>
</dbReference>
<dbReference type="Pfam" id="PF07717">
    <property type="entry name" value="OB_NTP_bind"/>
    <property type="match status" value="1"/>
</dbReference>
<name>A0A7R8YUY3_HERIL</name>
<evidence type="ECO:0000259" key="14">
    <source>
        <dbReference type="PROSITE" id="PS51194"/>
    </source>
</evidence>
<dbReference type="FunCoup" id="A0A7R8YUY3">
    <property type="interactions" value="1480"/>
</dbReference>
<evidence type="ECO:0000256" key="7">
    <source>
        <dbReference type="ARBA" id="ARBA00022806"/>
    </source>
</evidence>
<dbReference type="InterPro" id="IPR027417">
    <property type="entry name" value="P-loop_NTPase"/>
</dbReference>
<protein>
    <recommendedName>
        <fullName evidence="3">RNA helicase</fullName>
        <ecNumber evidence="3">3.6.4.13</ecNumber>
    </recommendedName>
</protein>
<comment type="similarity">
    <text evidence="2">Belongs to the DEAD box helicase family. DEAH subfamily.</text>
</comment>
<dbReference type="FunFam" id="3.30.160.20:FF:000026">
    <property type="entry name" value="ATP-dependent RNA helicase A"/>
    <property type="match status" value="1"/>
</dbReference>
<keyword evidence="7" id="KW-0347">Helicase</keyword>
<feature type="region of interest" description="Disordered" evidence="11">
    <location>
        <begin position="1152"/>
        <end position="1189"/>
    </location>
</feature>
<dbReference type="InterPro" id="IPR011709">
    <property type="entry name" value="DEAD-box_helicase_OB_fold"/>
</dbReference>
<dbReference type="Gene3D" id="3.30.160.20">
    <property type="match status" value="2"/>
</dbReference>
<dbReference type="InterPro" id="IPR014001">
    <property type="entry name" value="Helicase_ATP-bd"/>
</dbReference>
<proteinExistence type="inferred from homology"/>
<dbReference type="GO" id="GO:0040029">
    <property type="term" value="P:epigenetic regulation of gene expression"/>
    <property type="evidence" value="ECO:0007669"/>
    <property type="project" value="UniProtKB-ARBA"/>
</dbReference>
<sequence>MSQDIKSFFHEWCAKNRVEPNYEVRPTGPKHRQRFLCEVRVNGFPYVGAGNSTVKKDSEKNAARDFVQYLVRSGKVQSSDVPAEASVGVGPERVSTPPPPSMGGGGDHHQANVFRDGMGPQDLGNAYRPFIDRAQEQKKMEEAEGVDVNATIHGNWTIENAKAKLHQYMQMNKISADYKYSPIGPDHARSFVAEMRIFVRELKRTVIGRETGSSKQSASKSCALSLVRQLYHLGVIDAFTGTLKKKPDEEQMKPYPVNIDPQLMNQVDQCINELGLDVINLSNVKPDPETNAVCVMSQKMETRRSINPNQQMGSVIPWAPPQPNWHVWNACNIDEGYLANTSLDQLSEDLERQMREKRMHDQEYQRFLEFRQTLPIASLRNDIMTAINDNPVVIVRGNTGCGKTTQIAQYILEDYISSGQGAHCNIYITQPRRISAISVAERVANERAENLGESVGYSVRFDSMTPRPYGAILFCTIGVLLRKLEAGLRGVSHIIVDEIHERDVNSDFLLVVLRDMVHTYPDLRVILMSATIDTTLFAEYFGGCPVLEIPGRAHPVQQMFLEDIIELTKFVPSQESRKRKRDQEKEDKEEGVFDENDQNLNKVVDPKYSEQTRTTMAQLSESECSFELIEAILNIIRQKNIPGAILVFLPGWNLIFALMKYLQNSPVYGSSAYRILPCHSQIPREDQRRVFEPVPQGVSKIILSTNIAETSITIDDIVYVIDICKARMKMFTSHNNLISYATVWASKTNLEQRKGRAGRVRPGYCFTLCSRARYEKLDDNLTPEMFRTPLHELALSIKLLRLGSIHQFLSKAIEPPPLDAVIEAEVLLRDMKCLDEKDELTPLGRILARLPIEPRLGKMMIFGCIFGVGNPLAAMSSYSSTFAEIFTLDIGQRRLANHQKALAGKRCSDHIAMLVGYQMWERARNKGEDEEIRFCEWKGLQLPTMRMISEAKRQLLELLNQAGFPEETMLDIDVDANSDDSPDLDTSSALLCSGLYPNVCMHKEKRKVLTTESKAALLHKTSVNCSNLAITFPYPFFVFGEKVRTRAVSCKQLTMVPPIPLILFGCRKIDLVDNNTIRLDNWLNFEMDPLHAIKLAALRPALEELITRACDAPDEILNFEPPLLNLVKTVKELCRMTTGDYNITRETGILPVQQRSLGGPGGRGGGKFSRPNSNSGGGSFGGGFGGNGGGNRFGRNGGFGGARNGNFGGGRRGGGGWMSGNRQRF</sequence>
<dbReference type="Gene3D" id="1.20.120.1080">
    <property type="match status" value="1"/>
</dbReference>
<evidence type="ECO:0000256" key="1">
    <source>
        <dbReference type="ARBA" id="ARBA00004123"/>
    </source>
</evidence>
<evidence type="ECO:0000313" key="16">
    <source>
        <dbReference type="Proteomes" id="UP000594454"/>
    </source>
</evidence>
<evidence type="ECO:0000256" key="5">
    <source>
        <dbReference type="ARBA" id="ARBA00022741"/>
    </source>
</evidence>
<gene>
    <name evidence="15" type="ORF">HERILL_LOCUS6222</name>
</gene>
<dbReference type="PANTHER" id="PTHR18934">
    <property type="entry name" value="ATP-DEPENDENT RNA HELICASE"/>
    <property type="match status" value="1"/>
</dbReference>
<evidence type="ECO:0000256" key="3">
    <source>
        <dbReference type="ARBA" id="ARBA00012552"/>
    </source>
</evidence>
<feature type="domain" description="DRBM" evidence="12">
    <location>
        <begin position="4"/>
        <end position="72"/>
    </location>
</feature>
<feature type="compositionally biased region" description="Gly residues" evidence="11">
    <location>
        <begin position="1158"/>
        <end position="1167"/>
    </location>
</feature>
<dbReference type="Pfam" id="PF00271">
    <property type="entry name" value="Helicase_C"/>
    <property type="match status" value="1"/>
</dbReference>
<feature type="region of interest" description="Disordered" evidence="11">
    <location>
        <begin position="80"/>
        <end position="106"/>
    </location>
</feature>
<evidence type="ECO:0000256" key="10">
    <source>
        <dbReference type="PROSITE-ProRule" id="PRU00266"/>
    </source>
</evidence>
<dbReference type="AlphaFoldDB" id="A0A7R8YUY3"/>
<feature type="region of interest" description="Disordered" evidence="11">
    <location>
        <begin position="575"/>
        <end position="596"/>
    </location>
</feature>
<dbReference type="SUPFAM" id="SSF52540">
    <property type="entry name" value="P-loop containing nucleoside triphosphate hydrolases"/>
    <property type="match status" value="1"/>
</dbReference>
<evidence type="ECO:0000259" key="12">
    <source>
        <dbReference type="PROSITE" id="PS50137"/>
    </source>
</evidence>
<dbReference type="GO" id="GO:0005524">
    <property type="term" value="F:ATP binding"/>
    <property type="evidence" value="ECO:0007669"/>
    <property type="project" value="UniProtKB-KW"/>
</dbReference>
<dbReference type="InterPro" id="IPR044446">
    <property type="entry name" value="DHX9_DSRM_2"/>
</dbReference>
<dbReference type="InterPro" id="IPR014720">
    <property type="entry name" value="dsRBD_dom"/>
</dbReference>
<dbReference type="InterPro" id="IPR011545">
    <property type="entry name" value="DEAD/DEAH_box_helicase_dom"/>
</dbReference>
<dbReference type="Gene3D" id="3.40.50.300">
    <property type="entry name" value="P-loop containing nucleotide triphosphate hydrolases"/>
    <property type="match status" value="2"/>
</dbReference>
<dbReference type="PROSITE" id="PS50137">
    <property type="entry name" value="DS_RBD"/>
    <property type="match status" value="2"/>
</dbReference>
<dbReference type="FunFam" id="3.40.50.300:FF:000677">
    <property type="entry name" value="ATP-dependent RNA helicase A"/>
    <property type="match status" value="1"/>
</dbReference>
<dbReference type="PROSITE" id="PS00690">
    <property type="entry name" value="DEAH_ATP_HELICASE"/>
    <property type="match status" value="1"/>
</dbReference>
<dbReference type="GO" id="GO:1990904">
    <property type="term" value="C:ribonucleoprotein complex"/>
    <property type="evidence" value="ECO:0007669"/>
    <property type="project" value="TreeGrafter"/>
</dbReference>
<dbReference type="Pfam" id="PF04408">
    <property type="entry name" value="WHD_HA2"/>
    <property type="match status" value="1"/>
</dbReference>
<keyword evidence="9" id="KW-0539">Nucleus</keyword>
<evidence type="ECO:0000313" key="15">
    <source>
        <dbReference type="EMBL" id="CAD7083249.1"/>
    </source>
</evidence>
<dbReference type="SMART" id="SM00847">
    <property type="entry name" value="HA2"/>
    <property type="match status" value="1"/>
</dbReference>
<dbReference type="PROSITE" id="PS51192">
    <property type="entry name" value="HELICASE_ATP_BIND_1"/>
    <property type="match status" value="1"/>
</dbReference>
<dbReference type="EC" id="3.6.4.13" evidence="3"/>
<dbReference type="CDD" id="cd19854">
    <property type="entry name" value="DSRM_DHX9_rpt1"/>
    <property type="match status" value="1"/>
</dbReference>
<dbReference type="InterPro" id="IPR044445">
    <property type="entry name" value="DHX9_DSRM_1"/>
</dbReference>